<feature type="compositionally biased region" description="Acidic residues" evidence="1">
    <location>
        <begin position="523"/>
        <end position="535"/>
    </location>
</feature>
<sequence length="759" mass="83326">MNRLKTLAGFVLSGTPAEPANAAPRGGRRPTSLNINPPPNATAEHGGQAADDNADDDDDEMDAVSASRDDSAAGEASDRGQDEAAEEGGNDDADDADVGNLQEEEEEEEVVQEEQEEDQDDGKKKKQQKRRRRRVVSSSEAAGSDDDDGGSDDGGPARKLRRNAPRKSRDSATAAVAPVASAFNSATEKRTRRPRNKATTSTTGKKKKATKATRRREEVVVDAGEEIDELEDEQEEVGAEEEEEEEEEEEGDAVDDSAHSSSDDELVQLTEAEIADLENPELVSHFTKLRNGDVDRGPLGVGDVVKLRPSGGSDSWLAVIERISAKKEEVKLGEGDNRHESNFVGIQLSWLYARTDFENVHPSNPAWKGPCKVMGPNERVKTDHTDWNHQSMVLSKDPELVYVFDDSYPGIPPNDTQPSKHPLSLFSIDALHPLAPSIYSWPALEALSRRSRTIAPITAQRKIPSYFFGVSALPTIDPLLPEEETSGKPKKLNDGKDGVAGIPYVRVGFAFKPLPKITNGGLGDEEEEGGEETTPDEGSSPKKKKKGGKGRRKSTAKDSARKVWPLKFAEHSFSNQPYNPRNVQHYSRARGTWYDVSDLGELLRYYSNFPEEYREYEAAREKPDDQQPAFSLDLDAPTFDPSVARITTLVEKLGHLADDKIVRGGAYGLTGNAYLVIQAGELHERLTDSAAAPPMEYDADDVDAARAILADAVAWREEVSRRVKGVQEGRRLAKEWRSLGDEDLPYGHEWLCPESGEPI</sequence>
<dbReference type="Proteomes" id="UP000777482">
    <property type="component" value="Unassembled WGS sequence"/>
</dbReference>
<feature type="compositionally biased region" description="Low complexity" evidence="1">
    <location>
        <begin position="171"/>
        <end position="186"/>
    </location>
</feature>
<feature type="compositionally biased region" description="Basic residues" evidence="1">
    <location>
        <begin position="124"/>
        <end position="135"/>
    </location>
</feature>
<keyword evidence="3" id="KW-1185">Reference proteome</keyword>
<reference evidence="2 3" key="1">
    <citation type="submission" date="2020-11" db="EMBL/GenBank/DDBJ databases">
        <title>Kefir isolates.</title>
        <authorList>
            <person name="Marcisauskas S."/>
            <person name="Kim Y."/>
            <person name="Blasche S."/>
        </authorList>
    </citation>
    <scope>NUCLEOTIDE SEQUENCE [LARGE SCALE GENOMIC DNA]</scope>
    <source>
        <strain evidence="2 3">KR</strain>
    </source>
</reference>
<dbReference type="AlphaFoldDB" id="A0A9P6VX55"/>
<organism evidence="2 3">
    <name type="scientific">Rhodotorula mucilaginosa</name>
    <name type="common">Yeast</name>
    <name type="synonym">Rhodotorula rubra</name>
    <dbReference type="NCBI Taxonomy" id="5537"/>
    <lineage>
        <taxon>Eukaryota</taxon>
        <taxon>Fungi</taxon>
        <taxon>Dikarya</taxon>
        <taxon>Basidiomycota</taxon>
        <taxon>Pucciniomycotina</taxon>
        <taxon>Microbotryomycetes</taxon>
        <taxon>Sporidiobolales</taxon>
        <taxon>Sporidiobolaceae</taxon>
        <taxon>Rhodotorula</taxon>
    </lineage>
</organism>
<feature type="region of interest" description="Disordered" evidence="1">
    <location>
        <begin position="1"/>
        <end position="265"/>
    </location>
</feature>
<evidence type="ECO:0000313" key="2">
    <source>
        <dbReference type="EMBL" id="KAG0658355.1"/>
    </source>
</evidence>
<feature type="compositionally biased region" description="Basic residues" evidence="1">
    <location>
        <begin position="541"/>
        <end position="554"/>
    </location>
</feature>
<feature type="compositionally biased region" description="Basic residues" evidence="1">
    <location>
        <begin position="204"/>
        <end position="214"/>
    </location>
</feature>
<feature type="compositionally biased region" description="Acidic residues" evidence="1">
    <location>
        <begin position="83"/>
        <end position="120"/>
    </location>
</feature>
<evidence type="ECO:0000256" key="1">
    <source>
        <dbReference type="SAM" id="MobiDB-lite"/>
    </source>
</evidence>
<accession>A0A9P6VX55</accession>
<feature type="compositionally biased region" description="Basic and acidic residues" evidence="1">
    <location>
        <begin position="67"/>
        <end position="82"/>
    </location>
</feature>
<evidence type="ECO:0000313" key="3">
    <source>
        <dbReference type="Proteomes" id="UP000777482"/>
    </source>
</evidence>
<feature type="compositionally biased region" description="Acidic residues" evidence="1">
    <location>
        <begin position="52"/>
        <end position="62"/>
    </location>
</feature>
<feature type="region of interest" description="Disordered" evidence="1">
    <location>
        <begin position="518"/>
        <end position="560"/>
    </location>
</feature>
<comment type="caution">
    <text evidence="2">The sequence shown here is derived from an EMBL/GenBank/DDBJ whole genome shotgun (WGS) entry which is preliminary data.</text>
</comment>
<dbReference type="EMBL" id="PUHQ01000067">
    <property type="protein sequence ID" value="KAG0658355.1"/>
    <property type="molecule type" value="Genomic_DNA"/>
</dbReference>
<evidence type="ECO:0008006" key="4">
    <source>
        <dbReference type="Google" id="ProtNLM"/>
    </source>
</evidence>
<dbReference type="OrthoDB" id="2528897at2759"/>
<proteinExistence type="predicted"/>
<feature type="compositionally biased region" description="Acidic residues" evidence="1">
    <location>
        <begin position="223"/>
        <end position="255"/>
    </location>
</feature>
<name>A0A9P6VX55_RHOMI</name>
<protein>
    <recommendedName>
        <fullName evidence="4">BAH domain-containing protein</fullName>
    </recommendedName>
</protein>
<gene>
    <name evidence="2" type="ORF">C6P46_005811</name>
</gene>